<keyword evidence="2" id="KW-0472">Membrane</keyword>
<accession>A0AAD9I427</accession>
<keyword evidence="2" id="KW-1133">Transmembrane helix</keyword>
<feature type="domain" description="Tag1 C-terminal" evidence="3">
    <location>
        <begin position="372"/>
        <end position="421"/>
    </location>
</feature>
<evidence type="ECO:0000313" key="5">
    <source>
        <dbReference type="EMBL" id="KAK2070849.1"/>
    </source>
</evidence>
<keyword evidence="6" id="KW-1185">Reference proteome</keyword>
<dbReference type="InterPro" id="IPR055011">
    <property type="entry name" value="Tag1_C"/>
</dbReference>
<dbReference type="PANTHER" id="PTHR35895">
    <property type="entry name" value="CHROMOSOME 16, WHOLE GENOME SHOTGUN SEQUENCE"/>
    <property type="match status" value="1"/>
</dbReference>
<gene>
    <name evidence="5" type="ORF">P8C59_005314</name>
</gene>
<feature type="region of interest" description="Disordered" evidence="1">
    <location>
        <begin position="1"/>
        <end position="36"/>
    </location>
</feature>
<sequence>MSDSERSSLLAKNVRPSSSAPAADDEFEESTPLLSRPDLIPRYDGDATAADGASGAQSLCSSTSVNYSAKKSRRWPSIFAMVLLAVLSLVIIILAFVVPAAVEEYAKEALVVEPTNLSLDSITAHGVRTRIQANVRLDGARVRNGNVRRVGRLATWLAKADIPLKSGFVPLGTHSVAESLTFEAKKLPGMPTFHLSRLNLNETTDPAQHRKIVSANVSVTAFNRFPVSLEVPILGFEVSVPGCDLVDPYILVADAVTTAIVVRPQSDVTANRYLSGQAAMVFVRGKKIPGSNMPDWLSEIMASMLVPVPFPGHSDDNMIRDFALSDVQLTMPDPMAEPGTGGSNPKVSGTVEVFEQQQMCFTKPRSLGNFTDVLADVIQSLLFGGKQVVLNVTALVDVRLDTVLGQVILKDVPASGEVPVKPLPQRQLEGLRPEIGNLEVVDTTASSMTLQAFVNLTNPTPYSAFIPAVSIHLLCNDTFIGEIIAEGLNITTGNNTDLQVKATPPWGRERRISTIHPTGYVPYVFVDGDVHPCITF</sequence>
<name>A0AAD9I427_9PEZI</name>
<reference evidence="5" key="1">
    <citation type="journal article" date="2023" name="Mol. Plant Microbe Interact.">
        <title>Elucidating the Obligate Nature and Biological Capacity of an Invasive Fungal Corn Pathogen.</title>
        <authorList>
            <person name="MacCready J.S."/>
            <person name="Roggenkamp E.M."/>
            <person name="Gdanetz K."/>
            <person name="Chilvers M.I."/>
        </authorList>
    </citation>
    <scope>NUCLEOTIDE SEQUENCE</scope>
    <source>
        <strain evidence="5">PM02</strain>
    </source>
</reference>
<dbReference type="Pfam" id="PF26174">
    <property type="entry name" value="LEA-2_1"/>
    <property type="match status" value="1"/>
</dbReference>
<dbReference type="PANTHER" id="PTHR35895:SF3">
    <property type="entry name" value="PRE-RRNA PROCESSING PROTEIN"/>
    <property type="match status" value="1"/>
</dbReference>
<dbReference type="AlphaFoldDB" id="A0AAD9I427"/>
<organism evidence="5 6">
    <name type="scientific">Phyllachora maydis</name>
    <dbReference type="NCBI Taxonomy" id="1825666"/>
    <lineage>
        <taxon>Eukaryota</taxon>
        <taxon>Fungi</taxon>
        <taxon>Dikarya</taxon>
        <taxon>Ascomycota</taxon>
        <taxon>Pezizomycotina</taxon>
        <taxon>Sordariomycetes</taxon>
        <taxon>Sordariomycetidae</taxon>
        <taxon>Phyllachorales</taxon>
        <taxon>Phyllachoraceae</taxon>
        <taxon>Phyllachora</taxon>
    </lineage>
</organism>
<evidence type="ECO:0000256" key="1">
    <source>
        <dbReference type="SAM" id="MobiDB-lite"/>
    </source>
</evidence>
<keyword evidence="2" id="KW-0812">Transmembrane</keyword>
<proteinExistence type="predicted"/>
<evidence type="ECO:0000256" key="2">
    <source>
        <dbReference type="SAM" id="Phobius"/>
    </source>
</evidence>
<protein>
    <recommendedName>
        <fullName evidence="7">Pre-rRNA processing protein</fullName>
    </recommendedName>
</protein>
<feature type="transmembrane region" description="Helical" evidence="2">
    <location>
        <begin position="78"/>
        <end position="102"/>
    </location>
</feature>
<evidence type="ECO:0000259" key="4">
    <source>
        <dbReference type="Pfam" id="PF26150"/>
    </source>
</evidence>
<feature type="domain" description="Tag1-like fourth Ig-like" evidence="4">
    <location>
        <begin position="432"/>
        <end position="496"/>
    </location>
</feature>
<dbReference type="InterPro" id="IPR046368">
    <property type="entry name" value="Tag1"/>
</dbReference>
<evidence type="ECO:0000313" key="6">
    <source>
        <dbReference type="Proteomes" id="UP001217918"/>
    </source>
</evidence>
<dbReference type="EMBL" id="JAQQPM010000004">
    <property type="protein sequence ID" value="KAK2070849.1"/>
    <property type="molecule type" value="Genomic_DNA"/>
</dbReference>
<comment type="caution">
    <text evidence="5">The sequence shown here is derived from an EMBL/GenBank/DDBJ whole genome shotgun (WGS) entry which is preliminary data.</text>
</comment>
<evidence type="ECO:0008006" key="7">
    <source>
        <dbReference type="Google" id="ProtNLM"/>
    </source>
</evidence>
<dbReference type="Pfam" id="PF26150">
    <property type="entry name" value="LEA-2_4"/>
    <property type="match status" value="1"/>
</dbReference>
<dbReference type="GO" id="GO:0000329">
    <property type="term" value="C:fungal-type vacuole membrane"/>
    <property type="evidence" value="ECO:0007669"/>
    <property type="project" value="InterPro"/>
</dbReference>
<dbReference type="Proteomes" id="UP001217918">
    <property type="component" value="Unassembled WGS sequence"/>
</dbReference>
<dbReference type="Pfam" id="PF22786">
    <property type="entry name" value="Tag1_C"/>
    <property type="match status" value="1"/>
</dbReference>
<dbReference type="InterPro" id="IPR059065">
    <property type="entry name" value="Ig_Tag1-like_4th"/>
</dbReference>
<evidence type="ECO:0000259" key="3">
    <source>
        <dbReference type="Pfam" id="PF22786"/>
    </source>
</evidence>